<dbReference type="Gene3D" id="1.10.443.10">
    <property type="entry name" value="Intergrase catalytic core"/>
    <property type="match status" value="1"/>
</dbReference>
<dbReference type="Proteomes" id="UP001057134">
    <property type="component" value="Chromosome"/>
</dbReference>
<dbReference type="EMBL" id="CP027059">
    <property type="protein sequence ID" value="UQZ82905.1"/>
    <property type="molecule type" value="Genomic_DNA"/>
</dbReference>
<proteinExistence type="predicted"/>
<reference evidence="1" key="1">
    <citation type="submission" date="2018-02" db="EMBL/GenBank/DDBJ databases">
        <authorList>
            <person name="Kim S.-K."/>
            <person name="Jung H.-I."/>
            <person name="Lee S.-W."/>
        </authorList>
    </citation>
    <scope>NUCLEOTIDE SEQUENCE</scope>
    <source>
        <strain evidence="1">SK3146</strain>
    </source>
</reference>
<accession>A0ABY4RL45</accession>
<evidence type="ECO:0008006" key="3">
    <source>
        <dbReference type="Google" id="ProtNLM"/>
    </source>
</evidence>
<name>A0ABY4RL45_9BACL</name>
<evidence type="ECO:0000313" key="1">
    <source>
        <dbReference type="EMBL" id="UQZ82905.1"/>
    </source>
</evidence>
<organism evidence="1 2">
    <name type="scientific">Paenibacillus konkukensis</name>
    <dbReference type="NCBI Taxonomy" id="2020716"/>
    <lineage>
        <taxon>Bacteria</taxon>
        <taxon>Bacillati</taxon>
        <taxon>Bacillota</taxon>
        <taxon>Bacilli</taxon>
        <taxon>Bacillales</taxon>
        <taxon>Paenibacillaceae</taxon>
        <taxon>Paenibacillus</taxon>
    </lineage>
</organism>
<keyword evidence="2" id="KW-1185">Reference proteome</keyword>
<dbReference type="InterPro" id="IPR013762">
    <property type="entry name" value="Integrase-like_cat_sf"/>
</dbReference>
<reference evidence="1" key="2">
    <citation type="journal article" date="2021" name="J Anim Sci Technol">
        <title>Complete genome sequence of Paenibacillus konkukensis sp. nov. SK3146 as a potential probiotic strain.</title>
        <authorList>
            <person name="Jung H.I."/>
            <person name="Park S."/>
            <person name="Niu K.M."/>
            <person name="Lee S.W."/>
            <person name="Kothari D."/>
            <person name="Yi K.J."/>
            <person name="Kim S.K."/>
        </authorList>
    </citation>
    <scope>NUCLEOTIDE SEQUENCE</scope>
    <source>
        <strain evidence="1">SK3146</strain>
    </source>
</reference>
<sequence>MELVNVLTYETLLLAESQCINAQDAIVVRLLLEGIEVHEIVYLKADSLDLESRTLTITDSYGIKRRQGVSPRTVQMYKRALLQNQYIADQRRSNLKDNGYLIKATLNDYIAHESMIQEMDSVILRTIYRRFRALSEKLELPELAYLTTLKLELNHVVIA</sequence>
<gene>
    <name evidence="1" type="ORF">SK3146_02065</name>
</gene>
<evidence type="ECO:0000313" key="2">
    <source>
        <dbReference type="Proteomes" id="UP001057134"/>
    </source>
</evidence>
<protein>
    <recommendedName>
        <fullName evidence="3">Tyr recombinase domain-containing protein</fullName>
    </recommendedName>
</protein>